<dbReference type="Gramene" id="AUR62017362-RA">
    <property type="protein sequence ID" value="AUR62017362-RA:cds"/>
    <property type="gene ID" value="AUR62017362"/>
</dbReference>
<dbReference type="SUPFAM" id="SSF57716">
    <property type="entry name" value="Glucocorticoid receptor-like (DNA-binding domain)"/>
    <property type="match status" value="1"/>
</dbReference>
<keyword evidence="3 5" id="KW-0863">Zinc-finger</keyword>
<dbReference type="InterPro" id="IPR002653">
    <property type="entry name" value="Znf_A20"/>
</dbReference>
<dbReference type="PROSITE" id="PS51036">
    <property type="entry name" value="ZF_A20"/>
    <property type="match status" value="1"/>
</dbReference>
<keyword evidence="9" id="KW-1185">Reference proteome</keyword>
<dbReference type="PANTHER" id="PTHR10634:SF67">
    <property type="entry name" value="AN1-TYPE ZINC FINGER PROTEIN 3"/>
    <property type="match status" value="1"/>
</dbReference>
<keyword evidence="2" id="KW-0479">Metal-binding</keyword>
<dbReference type="OMA" id="HTCTFDR"/>
<evidence type="ECO:0000256" key="1">
    <source>
        <dbReference type="ARBA" id="ARBA00003732"/>
    </source>
</evidence>
<dbReference type="InterPro" id="IPR050652">
    <property type="entry name" value="AN1_A20_ZnFinger"/>
</dbReference>
<protein>
    <submittedName>
        <fullName evidence="8">Uncharacterized protein</fullName>
    </submittedName>
</protein>
<dbReference type="GeneID" id="110702387"/>
<keyword evidence="4" id="KW-0862">Zinc</keyword>
<dbReference type="Pfam" id="PF01754">
    <property type="entry name" value="zf-A20"/>
    <property type="match status" value="1"/>
</dbReference>
<dbReference type="InterPro" id="IPR000058">
    <property type="entry name" value="Znf_AN1"/>
</dbReference>
<evidence type="ECO:0000313" key="8">
    <source>
        <dbReference type="EnsemblPlants" id="AUR62017362-RA:cds"/>
    </source>
</evidence>
<evidence type="ECO:0000259" key="6">
    <source>
        <dbReference type="PROSITE" id="PS51036"/>
    </source>
</evidence>
<organism evidence="8 9">
    <name type="scientific">Chenopodium quinoa</name>
    <name type="common">Quinoa</name>
    <dbReference type="NCBI Taxonomy" id="63459"/>
    <lineage>
        <taxon>Eukaryota</taxon>
        <taxon>Viridiplantae</taxon>
        <taxon>Streptophyta</taxon>
        <taxon>Embryophyta</taxon>
        <taxon>Tracheophyta</taxon>
        <taxon>Spermatophyta</taxon>
        <taxon>Magnoliopsida</taxon>
        <taxon>eudicotyledons</taxon>
        <taxon>Gunneridae</taxon>
        <taxon>Pentapetalae</taxon>
        <taxon>Caryophyllales</taxon>
        <taxon>Chenopodiaceae</taxon>
        <taxon>Chenopodioideae</taxon>
        <taxon>Atripliceae</taxon>
        <taxon>Chenopodium</taxon>
    </lineage>
</organism>
<evidence type="ECO:0000259" key="7">
    <source>
        <dbReference type="PROSITE" id="PS51039"/>
    </source>
</evidence>
<dbReference type="Gene3D" id="4.10.1110.10">
    <property type="entry name" value="AN1-like Zinc finger"/>
    <property type="match status" value="1"/>
</dbReference>
<gene>
    <name evidence="8" type="primary">LOC110702387</name>
</gene>
<dbReference type="SMART" id="SM00259">
    <property type="entry name" value="ZnF_A20"/>
    <property type="match status" value="1"/>
</dbReference>
<dbReference type="EnsemblPlants" id="AUR62017362-RA">
    <property type="protein sequence ID" value="AUR62017362-RA:cds"/>
    <property type="gene ID" value="AUR62017362"/>
</dbReference>
<dbReference type="Gene3D" id="1.20.5.4770">
    <property type="match status" value="1"/>
</dbReference>
<dbReference type="SMART" id="SM00154">
    <property type="entry name" value="ZnF_AN1"/>
    <property type="match status" value="1"/>
</dbReference>
<reference evidence="8" key="1">
    <citation type="journal article" date="2017" name="Nature">
        <title>The genome of Chenopodium quinoa.</title>
        <authorList>
            <person name="Jarvis D.E."/>
            <person name="Ho Y.S."/>
            <person name="Lightfoot D.J."/>
            <person name="Schmoeckel S.M."/>
            <person name="Li B."/>
            <person name="Borm T.J.A."/>
            <person name="Ohyanagi H."/>
            <person name="Mineta K."/>
            <person name="Michell C.T."/>
            <person name="Saber N."/>
            <person name="Kharbatia N.M."/>
            <person name="Rupper R.R."/>
            <person name="Sharp A.R."/>
            <person name="Dally N."/>
            <person name="Boughton B.A."/>
            <person name="Woo Y.H."/>
            <person name="Gao G."/>
            <person name="Schijlen E.G.W.M."/>
            <person name="Guo X."/>
            <person name="Momin A.A."/>
            <person name="Negrao S."/>
            <person name="Al-Babili S."/>
            <person name="Gehring C."/>
            <person name="Roessner U."/>
            <person name="Jung C."/>
            <person name="Murphy K."/>
            <person name="Arold S.T."/>
            <person name="Gojobori T."/>
            <person name="van der Linden C.G."/>
            <person name="van Loo E.N."/>
            <person name="Jellen E.N."/>
            <person name="Maughan P.J."/>
            <person name="Tester M."/>
        </authorList>
    </citation>
    <scope>NUCLEOTIDE SEQUENCE [LARGE SCALE GENOMIC DNA]</scope>
    <source>
        <strain evidence="8">cv. PI 614886</strain>
    </source>
</reference>
<sequence length="152" mass="16921">MEKMMNNNNETSLLQSNDPIYCANGCGFFGTKATKNLCSKCYKELCLKPLVTTSLEKPLSLLSLSDDEEKEEAVKEAVVEEESCSKKATKNRCEKCNKKVGMLGFKCKCGSTFCGSHRYPEEHTCTFDRKAAGAVAIVKDNPLIFKDKLQKI</sequence>
<feature type="domain" description="A20-type" evidence="6">
    <location>
        <begin position="16"/>
        <end position="50"/>
    </location>
</feature>
<dbReference type="FunFam" id="4.10.1110.10:FF:000001">
    <property type="entry name" value="Zinc finger AN1-type containing 6"/>
    <property type="match status" value="1"/>
</dbReference>
<dbReference type="GO" id="GO:0008270">
    <property type="term" value="F:zinc ion binding"/>
    <property type="evidence" value="ECO:0007669"/>
    <property type="project" value="UniProtKB-KW"/>
</dbReference>
<evidence type="ECO:0000256" key="4">
    <source>
        <dbReference type="ARBA" id="ARBA00022833"/>
    </source>
</evidence>
<comment type="function">
    <text evidence="1">May be involved in environmental stress response.</text>
</comment>
<proteinExistence type="predicted"/>
<dbReference type="KEGG" id="cqi:110702387"/>
<evidence type="ECO:0000256" key="3">
    <source>
        <dbReference type="ARBA" id="ARBA00022771"/>
    </source>
</evidence>
<dbReference type="RefSeq" id="XP_021735781.1">
    <property type="nucleotide sequence ID" value="XM_021880089.1"/>
</dbReference>
<evidence type="ECO:0000256" key="2">
    <source>
        <dbReference type="ARBA" id="ARBA00022723"/>
    </source>
</evidence>
<dbReference type="PANTHER" id="PTHR10634">
    <property type="entry name" value="AN1-TYPE ZINC FINGER PROTEIN"/>
    <property type="match status" value="1"/>
</dbReference>
<dbReference type="GO" id="GO:0003677">
    <property type="term" value="F:DNA binding"/>
    <property type="evidence" value="ECO:0007669"/>
    <property type="project" value="InterPro"/>
</dbReference>
<feature type="domain" description="AN1-type" evidence="7">
    <location>
        <begin position="87"/>
        <end position="133"/>
    </location>
</feature>
<name>A0A803LQY3_CHEQI</name>
<reference evidence="8" key="2">
    <citation type="submission" date="2021-03" db="UniProtKB">
        <authorList>
            <consortium name="EnsemblPlants"/>
        </authorList>
    </citation>
    <scope>IDENTIFICATION</scope>
</reference>
<dbReference type="InterPro" id="IPR035896">
    <property type="entry name" value="AN1-like_Znf"/>
</dbReference>
<evidence type="ECO:0000256" key="5">
    <source>
        <dbReference type="PROSITE-ProRule" id="PRU00449"/>
    </source>
</evidence>
<dbReference type="OrthoDB" id="428577at2759"/>
<dbReference type="PROSITE" id="PS51039">
    <property type="entry name" value="ZF_AN1"/>
    <property type="match status" value="1"/>
</dbReference>
<dbReference type="SUPFAM" id="SSF118310">
    <property type="entry name" value="AN1-like Zinc finger"/>
    <property type="match status" value="1"/>
</dbReference>
<dbReference type="Proteomes" id="UP000596660">
    <property type="component" value="Unplaced"/>
</dbReference>
<accession>A0A803LQY3</accession>
<dbReference type="Pfam" id="PF01428">
    <property type="entry name" value="zf-AN1"/>
    <property type="match status" value="1"/>
</dbReference>
<dbReference type="AlphaFoldDB" id="A0A803LQY3"/>
<evidence type="ECO:0000313" key="9">
    <source>
        <dbReference type="Proteomes" id="UP000596660"/>
    </source>
</evidence>